<dbReference type="Gene3D" id="3.20.20.70">
    <property type="entry name" value="Aldolase class I"/>
    <property type="match status" value="1"/>
</dbReference>
<evidence type="ECO:0000256" key="7">
    <source>
        <dbReference type="SAM" id="MobiDB-lite"/>
    </source>
</evidence>
<name>A0A9P9DZH0_9HYPO</name>
<evidence type="ECO:0000256" key="3">
    <source>
        <dbReference type="ARBA" id="ARBA00012910"/>
    </source>
</evidence>
<evidence type="ECO:0000256" key="2">
    <source>
        <dbReference type="ARBA" id="ARBA00009405"/>
    </source>
</evidence>
<organism evidence="9 10">
    <name type="scientific">Dactylonectria estremocensis</name>
    <dbReference type="NCBI Taxonomy" id="1079267"/>
    <lineage>
        <taxon>Eukaryota</taxon>
        <taxon>Fungi</taxon>
        <taxon>Dikarya</taxon>
        <taxon>Ascomycota</taxon>
        <taxon>Pezizomycotina</taxon>
        <taxon>Sordariomycetes</taxon>
        <taxon>Hypocreomycetidae</taxon>
        <taxon>Hypocreales</taxon>
        <taxon>Nectriaceae</taxon>
        <taxon>Dactylonectria</taxon>
    </lineage>
</organism>
<dbReference type="InterPro" id="IPR013785">
    <property type="entry name" value="Aldolase_TIM"/>
</dbReference>
<keyword evidence="4" id="KW-0479">Metal-binding</keyword>
<evidence type="ECO:0000256" key="4">
    <source>
        <dbReference type="ARBA" id="ARBA00022723"/>
    </source>
</evidence>
<dbReference type="CDD" id="cd06558">
    <property type="entry name" value="crotonase-like"/>
    <property type="match status" value="1"/>
</dbReference>
<feature type="domain" description="Pyruvate carboxyltransferase" evidence="8">
    <location>
        <begin position="12"/>
        <end position="285"/>
    </location>
</feature>
<dbReference type="InterPro" id="IPR001753">
    <property type="entry name" value="Enoyl-CoA_hydra/iso"/>
</dbReference>
<dbReference type="PROSITE" id="PS50991">
    <property type="entry name" value="PYR_CT"/>
    <property type="match status" value="1"/>
</dbReference>
<dbReference type="InterPro" id="IPR029045">
    <property type="entry name" value="ClpP/crotonase-like_dom_sf"/>
</dbReference>
<dbReference type="Proteomes" id="UP000717696">
    <property type="component" value="Unassembled WGS sequence"/>
</dbReference>
<evidence type="ECO:0000256" key="1">
    <source>
        <dbReference type="ARBA" id="ARBA00005143"/>
    </source>
</evidence>
<comment type="catalytic activity">
    <reaction evidence="6">
        <text>(3S)-3-hydroxy-3-methylglutaryl-CoA = acetoacetate + acetyl-CoA</text>
        <dbReference type="Rhea" id="RHEA:24404"/>
        <dbReference type="ChEBI" id="CHEBI:13705"/>
        <dbReference type="ChEBI" id="CHEBI:43074"/>
        <dbReference type="ChEBI" id="CHEBI:57288"/>
        <dbReference type="EC" id="4.1.3.4"/>
    </reaction>
</comment>
<dbReference type="GO" id="GO:0006552">
    <property type="term" value="P:L-leucine catabolic process"/>
    <property type="evidence" value="ECO:0007669"/>
    <property type="project" value="TreeGrafter"/>
</dbReference>
<proteinExistence type="inferred from homology"/>
<keyword evidence="5" id="KW-0456">Lyase</keyword>
<evidence type="ECO:0000259" key="8">
    <source>
        <dbReference type="PROSITE" id="PS50991"/>
    </source>
</evidence>
<dbReference type="CDD" id="cd07938">
    <property type="entry name" value="DRE_TIM_HMGL"/>
    <property type="match status" value="1"/>
</dbReference>
<dbReference type="GO" id="GO:0046951">
    <property type="term" value="P:ketone body biosynthetic process"/>
    <property type="evidence" value="ECO:0007669"/>
    <property type="project" value="TreeGrafter"/>
</dbReference>
<keyword evidence="10" id="KW-1185">Reference proteome</keyword>
<dbReference type="PANTHER" id="PTHR42738:SF17">
    <property type="entry name" value="HYDROXYMETHYLGLUTARYL-COA LYASE"/>
    <property type="match status" value="1"/>
</dbReference>
<dbReference type="PANTHER" id="PTHR42738">
    <property type="entry name" value="HYDROXYMETHYLGLUTARYL-COA LYASE"/>
    <property type="match status" value="1"/>
</dbReference>
<dbReference type="InterPro" id="IPR000891">
    <property type="entry name" value="PYR_CT"/>
</dbReference>
<evidence type="ECO:0000256" key="6">
    <source>
        <dbReference type="ARBA" id="ARBA00049877"/>
    </source>
</evidence>
<dbReference type="AlphaFoldDB" id="A0A9P9DZH0"/>
<dbReference type="SUPFAM" id="SSF51569">
    <property type="entry name" value="Aldolase"/>
    <property type="match status" value="1"/>
</dbReference>
<evidence type="ECO:0000256" key="5">
    <source>
        <dbReference type="ARBA" id="ARBA00023239"/>
    </source>
</evidence>
<dbReference type="GO" id="GO:0046872">
    <property type="term" value="F:metal ion binding"/>
    <property type="evidence" value="ECO:0007669"/>
    <property type="project" value="UniProtKB-KW"/>
</dbReference>
<reference evidence="9" key="1">
    <citation type="journal article" date="2021" name="Nat. Commun.">
        <title>Genetic determinants of endophytism in the Arabidopsis root mycobiome.</title>
        <authorList>
            <person name="Mesny F."/>
            <person name="Miyauchi S."/>
            <person name="Thiergart T."/>
            <person name="Pickel B."/>
            <person name="Atanasova L."/>
            <person name="Karlsson M."/>
            <person name="Huettel B."/>
            <person name="Barry K.W."/>
            <person name="Haridas S."/>
            <person name="Chen C."/>
            <person name="Bauer D."/>
            <person name="Andreopoulos W."/>
            <person name="Pangilinan J."/>
            <person name="LaButti K."/>
            <person name="Riley R."/>
            <person name="Lipzen A."/>
            <person name="Clum A."/>
            <person name="Drula E."/>
            <person name="Henrissat B."/>
            <person name="Kohler A."/>
            <person name="Grigoriev I.V."/>
            <person name="Martin F.M."/>
            <person name="Hacquard S."/>
        </authorList>
    </citation>
    <scope>NUCLEOTIDE SEQUENCE</scope>
    <source>
        <strain evidence="9">MPI-CAGE-AT-0021</strain>
    </source>
</reference>
<comment type="pathway">
    <text evidence="1">Metabolic intermediate metabolism; (S)-3-hydroxy-3-methylglutaryl-CoA degradation; acetoacetate from (S)-3-hydroxy-3-methylglutaryl-CoA: step 1/1.</text>
</comment>
<accession>A0A9P9DZH0</accession>
<dbReference type="Pfam" id="PF00378">
    <property type="entry name" value="ECH_1"/>
    <property type="match status" value="1"/>
</dbReference>
<evidence type="ECO:0000313" key="9">
    <source>
        <dbReference type="EMBL" id="KAH7127889.1"/>
    </source>
</evidence>
<protein>
    <recommendedName>
        <fullName evidence="3">hydroxymethylglutaryl-CoA lyase</fullName>
        <ecNumber evidence="3">4.1.3.4</ecNumber>
    </recommendedName>
</protein>
<dbReference type="Gene3D" id="3.90.226.10">
    <property type="entry name" value="2-enoyl-CoA Hydratase, Chain A, domain 1"/>
    <property type="match status" value="1"/>
</dbReference>
<feature type="region of interest" description="Disordered" evidence="7">
    <location>
        <begin position="302"/>
        <end position="322"/>
    </location>
</feature>
<dbReference type="FunFam" id="3.20.20.70:FF:000201">
    <property type="entry name" value="Hydroxymethylglutaryl-CoA lyase"/>
    <property type="match status" value="1"/>
</dbReference>
<dbReference type="EMBL" id="JAGMUU010000022">
    <property type="protein sequence ID" value="KAH7127889.1"/>
    <property type="molecule type" value="Genomic_DNA"/>
</dbReference>
<dbReference type="OrthoDB" id="10253869at2759"/>
<dbReference type="InterPro" id="IPR043594">
    <property type="entry name" value="HMGL"/>
</dbReference>
<dbReference type="EC" id="4.1.3.4" evidence="3"/>
<dbReference type="SUPFAM" id="SSF52096">
    <property type="entry name" value="ClpP/crotonase"/>
    <property type="match status" value="1"/>
</dbReference>
<dbReference type="Pfam" id="PF00682">
    <property type="entry name" value="HMGL-like"/>
    <property type="match status" value="1"/>
</dbReference>
<dbReference type="GO" id="GO:0004419">
    <property type="term" value="F:hydroxymethylglutaryl-CoA lyase activity"/>
    <property type="evidence" value="ECO:0007669"/>
    <property type="project" value="UniProtKB-EC"/>
</dbReference>
<dbReference type="NCBIfam" id="NF004283">
    <property type="entry name" value="PRK05692.1"/>
    <property type="match status" value="1"/>
</dbReference>
<comment type="caution">
    <text evidence="9">The sequence shown here is derived from an EMBL/GenBank/DDBJ whole genome shotgun (WGS) entry which is preliminary data.</text>
</comment>
<evidence type="ECO:0000313" key="10">
    <source>
        <dbReference type="Proteomes" id="UP000717696"/>
    </source>
</evidence>
<gene>
    <name evidence="9" type="ORF">B0J13DRAFT_564672</name>
</gene>
<sequence>MSPSVAKMDATVRIVEVGPRDGLQNIAQTVPTDVKIELIRKLHGAGLDTIELTSVVSPKAVPQLSDCREVLKSPPIQELLKQNSLRLPVLIPNVKGIHIGSEYGISEIAIFISATEGFSKANINCTVDQGIARAKSVAQEAQRGGLAVRGYVSCIFADPFDGQTPPSAVLKAVQELIAMGCYEISLGDTLGVGSPSNTRTLIKYLVDNGIHVNQLAGHFHDTYGQALANVWEAYNCGIRVFDSSVAGLGGCPFAPGAKGNVATEDVVYMFDNAGVKTGVDLGKLVATGTWISQQLSKQTGSRAGAALASKSKPNRPSTIGRTSSSTKTMLAWTCVKTTDGLLVHRAGANLKVTMNRPKNGNALTIPMINDLISTFSDAAKDSTLSRIVITGTGKFFCTGMDLGKDSTPVGAGASSADAQFERLLRLFETIDRSPKVTISCLNGPAFGGGVGLAFACDIRLCAQKASVTLSEAKLGLCPATISKYVIREWGIPFAREAMLSARPISPKELKAKGVIFDVADDEAALKTMLNSLLIRLRVASSDATRMCKDLVRAGWAHGGQEEQATTIKQLFQEMMKPGAPGDYGVTEFQAGRKVDWDEYSSKKPSSKL</sequence>
<comment type="similarity">
    <text evidence="2">Belongs to the HMG-CoA lyase family.</text>
</comment>